<feature type="signal peptide" evidence="1">
    <location>
        <begin position="1"/>
        <end position="18"/>
    </location>
</feature>
<gene>
    <name evidence="2" type="ORF">JFL75_06035</name>
</gene>
<dbReference type="EMBL" id="CP067089">
    <property type="protein sequence ID" value="QQO10472.1"/>
    <property type="molecule type" value="Genomic_DNA"/>
</dbReference>
<name>A0A7T8BBE3_9SPIR</name>
<keyword evidence="3" id="KW-1185">Reference proteome</keyword>
<sequence>MKKTMVLYIITPLLLALASCEDSGGGTYAGRSSRQFYAQDIYQSELQNKSVYYTVNAVHLAENSTCIVYADRNAGVSIATAETIAAEFQNNIVYKITNAFGPFGDLDGNRKLILLLLDIRDGYSGSGYVAGYFNPSDMFQRSTRYPYSNQADMIYLDTNPGQPGTTEFYSTIAHELQHQINFTASVDYRIIGNTIYDMDTWIDEGLSSAAEYIYRGGHYTQRINYFNSDRGGTISKGNNFFVWQNDANVLDEYATVYLFFQWLRIQSGGTGIYKNIIQSPDYDYHAVTAAATSIGGPYSDWGTLMREWLLANYVNSATGTLGYKGEIQTTTYAISDNTRNLLPGEGVYSKINTQFDVTDTGNIRYAGATKNSTLISTTTPYTGTRLLTFNSNDSNAVFNTSGNIVSSAYETGQLTGNGDSRSVVEAGRQAYQNPGKYPVDAAAILGERERTFDGTDLLYGKN</sequence>
<organism evidence="2 3">
    <name type="scientific">Breznakiella homolactica</name>
    <dbReference type="NCBI Taxonomy" id="2798577"/>
    <lineage>
        <taxon>Bacteria</taxon>
        <taxon>Pseudomonadati</taxon>
        <taxon>Spirochaetota</taxon>
        <taxon>Spirochaetia</taxon>
        <taxon>Spirochaetales</taxon>
        <taxon>Breznakiellaceae</taxon>
        <taxon>Breznakiella</taxon>
    </lineage>
</organism>
<feature type="chain" id="PRO_5031077177" description="Peptidase M30" evidence="1">
    <location>
        <begin position="19"/>
        <end position="462"/>
    </location>
</feature>
<dbReference type="AlphaFoldDB" id="A0A7T8BBE3"/>
<dbReference type="PROSITE" id="PS51257">
    <property type="entry name" value="PROKAR_LIPOPROTEIN"/>
    <property type="match status" value="1"/>
</dbReference>
<dbReference type="Proteomes" id="UP000595917">
    <property type="component" value="Chromosome"/>
</dbReference>
<evidence type="ECO:0008006" key="4">
    <source>
        <dbReference type="Google" id="ProtNLM"/>
    </source>
</evidence>
<protein>
    <recommendedName>
        <fullName evidence="4">Peptidase M30</fullName>
    </recommendedName>
</protein>
<keyword evidence="1" id="KW-0732">Signal</keyword>
<proteinExistence type="predicted"/>
<dbReference type="KEGG" id="bhc:JFL75_06035"/>
<reference evidence="2" key="1">
    <citation type="submission" date="2021-01" db="EMBL/GenBank/DDBJ databases">
        <title>Description of Breznakiella homolactica.</title>
        <authorList>
            <person name="Song Y."/>
            <person name="Brune A."/>
        </authorList>
    </citation>
    <scope>NUCLEOTIDE SEQUENCE</scope>
    <source>
        <strain evidence="2">RmG30</strain>
    </source>
</reference>
<evidence type="ECO:0000313" key="3">
    <source>
        <dbReference type="Proteomes" id="UP000595917"/>
    </source>
</evidence>
<dbReference type="RefSeq" id="WP_215627776.1">
    <property type="nucleotide sequence ID" value="NZ_CP067089.2"/>
</dbReference>
<evidence type="ECO:0000256" key="1">
    <source>
        <dbReference type="SAM" id="SignalP"/>
    </source>
</evidence>
<accession>A0A7T8BBE3</accession>
<evidence type="ECO:0000313" key="2">
    <source>
        <dbReference type="EMBL" id="QQO10472.1"/>
    </source>
</evidence>